<dbReference type="Proteomes" id="UP001497497">
    <property type="component" value="Unassembled WGS sequence"/>
</dbReference>
<dbReference type="InterPro" id="IPR003439">
    <property type="entry name" value="ABC_transporter-like_ATP-bd"/>
</dbReference>
<feature type="domain" description="ABC transporter" evidence="3">
    <location>
        <begin position="14"/>
        <end position="244"/>
    </location>
</feature>
<dbReference type="GO" id="GO:0005319">
    <property type="term" value="F:lipid transporter activity"/>
    <property type="evidence" value="ECO:0007669"/>
    <property type="project" value="TreeGrafter"/>
</dbReference>
<evidence type="ECO:0000256" key="2">
    <source>
        <dbReference type="ARBA" id="ARBA00022840"/>
    </source>
</evidence>
<dbReference type="AlphaFoldDB" id="A0AAV2IFU8"/>
<dbReference type="InterPro" id="IPR003593">
    <property type="entry name" value="AAA+_ATPase"/>
</dbReference>
<feature type="non-terminal residue" evidence="4">
    <location>
        <position position="343"/>
    </location>
</feature>
<evidence type="ECO:0000256" key="1">
    <source>
        <dbReference type="ARBA" id="ARBA00022741"/>
    </source>
</evidence>
<dbReference type="GO" id="GO:0140359">
    <property type="term" value="F:ABC-type transporter activity"/>
    <property type="evidence" value="ECO:0007669"/>
    <property type="project" value="InterPro"/>
</dbReference>
<gene>
    <name evidence="4" type="ORF">GSLYS_00019304001</name>
</gene>
<name>A0AAV2IFU8_LYMST</name>
<dbReference type="GO" id="GO:0016020">
    <property type="term" value="C:membrane"/>
    <property type="evidence" value="ECO:0007669"/>
    <property type="project" value="InterPro"/>
</dbReference>
<dbReference type="EMBL" id="CAXITT010000751">
    <property type="protein sequence ID" value="CAL1545927.1"/>
    <property type="molecule type" value="Genomic_DNA"/>
</dbReference>
<dbReference type="CDD" id="cd03263">
    <property type="entry name" value="ABC_subfamily_A"/>
    <property type="match status" value="1"/>
</dbReference>
<keyword evidence="2" id="KW-0067">ATP-binding</keyword>
<dbReference type="GO" id="GO:0016887">
    <property type="term" value="F:ATP hydrolysis activity"/>
    <property type="evidence" value="ECO:0007669"/>
    <property type="project" value="InterPro"/>
</dbReference>
<keyword evidence="1" id="KW-0547">Nucleotide-binding</keyword>
<comment type="caution">
    <text evidence="4">The sequence shown here is derived from an EMBL/GenBank/DDBJ whole genome shotgun (WGS) entry which is preliminary data.</text>
</comment>
<dbReference type="PANTHER" id="PTHR19229">
    <property type="entry name" value="ATP-BINDING CASSETTE TRANSPORTER SUBFAMILY A ABCA"/>
    <property type="match status" value="1"/>
</dbReference>
<proteinExistence type="predicted"/>
<dbReference type="InterPro" id="IPR027417">
    <property type="entry name" value="P-loop_NTPase"/>
</dbReference>
<evidence type="ECO:0000313" key="4">
    <source>
        <dbReference type="EMBL" id="CAL1545927.1"/>
    </source>
</evidence>
<dbReference type="Pfam" id="PF00005">
    <property type="entry name" value="ABC_tran"/>
    <property type="match status" value="1"/>
</dbReference>
<sequence>MRFFEGPPAAIYGIKVENLVKMYRRKVIVAGAHLNFYDGEITVLLGNKGAGKSTLISIIAGAVNPTRGTSAINTAYSTNTKAIKARENIGYGPQDHPLIPYLTCYEHLVFHYKLRGEYKTAGEEELVTLLAGVGLSERVDDQAAYLSVRDQRFLQLACVFCGNPKTILLDEPSKGLDENSRRDMWEFLKQMRTGRTILISSESAEEAATFGDRIAIMQEGVIKCYGTPAFLKTIYGSGYKVDMVRDEDCDVKFVTDTITYLHPEVQLWGINLKVLQYYLPEANIFFLIQVLHLLDIKKKTLRIQSFELSFTPLEEVLAKVRDGYEPKPLPPCDHQSPKQVLPP</sequence>
<dbReference type="PROSITE" id="PS50893">
    <property type="entry name" value="ABC_TRANSPORTER_2"/>
    <property type="match status" value="1"/>
</dbReference>
<dbReference type="GO" id="GO:0005524">
    <property type="term" value="F:ATP binding"/>
    <property type="evidence" value="ECO:0007669"/>
    <property type="project" value="UniProtKB-KW"/>
</dbReference>
<reference evidence="4 5" key="1">
    <citation type="submission" date="2024-04" db="EMBL/GenBank/DDBJ databases">
        <authorList>
            <consortium name="Genoscope - CEA"/>
            <person name="William W."/>
        </authorList>
    </citation>
    <scope>NUCLEOTIDE SEQUENCE [LARGE SCALE GENOMIC DNA]</scope>
</reference>
<evidence type="ECO:0000259" key="3">
    <source>
        <dbReference type="PROSITE" id="PS50893"/>
    </source>
</evidence>
<dbReference type="InterPro" id="IPR026082">
    <property type="entry name" value="ABCA"/>
</dbReference>
<evidence type="ECO:0000313" key="5">
    <source>
        <dbReference type="Proteomes" id="UP001497497"/>
    </source>
</evidence>
<dbReference type="PANTHER" id="PTHR19229:SF250">
    <property type="entry name" value="ABC TRANSPORTER DOMAIN-CONTAINING PROTEIN-RELATED"/>
    <property type="match status" value="1"/>
</dbReference>
<protein>
    <recommendedName>
        <fullName evidence="3">ABC transporter domain-containing protein</fullName>
    </recommendedName>
</protein>
<keyword evidence="5" id="KW-1185">Reference proteome</keyword>
<accession>A0AAV2IFU8</accession>
<dbReference type="SMART" id="SM00382">
    <property type="entry name" value="AAA"/>
    <property type="match status" value="1"/>
</dbReference>
<dbReference type="Gene3D" id="3.40.50.300">
    <property type="entry name" value="P-loop containing nucleotide triphosphate hydrolases"/>
    <property type="match status" value="1"/>
</dbReference>
<organism evidence="4 5">
    <name type="scientific">Lymnaea stagnalis</name>
    <name type="common">Great pond snail</name>
    <name type="synonym">Helix stagnalis</name>
    <dbReference type="NCBI Taxonomy" id="6523"/>
    <lineage>
        <taxon>Eukaryota</taxon>
        <taxon>Metazoa</taxon>
        <taxon>Spiralia</taxon>
        <taxon>Lophotrochozoa</taxon>
        <taxon>Mollusca</taxon>
        <taxon>Gastropoda</taxon>
        <taxon>Heterobranchia</taxon>
        <taxon>Euthyneura</taxon>
        <taxon>Panpulmonata</taxon>
        <taxon>Hygrophila</taxon>
        <taxon>Lymnaeoidea</taxon>
        <taxon>Lymnaeidae</taxon>
        <taxon>Lymnaea</taxon>
    </lineage>
</organism>
<dbReference type="SUPFAM" id="SSF52540">
    <property type="entry name" value="P-loop containing nucleoside triphosphate hydrolases"/>
    <property type="match status" value="1"/>
</dbReference>